<evidence type="ECO:0000259" key="1">
    <source>
        <dbReference type="Pfam" id="PF13966"/>
    </source>
</evidence>
<sequence length="187" mass="21900">MWEEVIQLAQTIEFSGEEDCLIWQYTSSGVYSSQSLYSIINFRGIKPVYLPAIWDIKVPPRVHIFLCLLSKNKTLTRDNLSIRQHVNDKTCLFCCELEIVNHLFFDCVVSCQVRKTISELLGFDVGYCYEQIAGKWLPQKKFGLINIISSAALWSIWKLRNDLCFQASQWLNMNMVWFRLGAMLKRW</sequence>
<dbReference type="InterPro" id="IPR026960">
    <property type="entry name" value="RVT-Znf"/>
</dbReference>
<reference evidence="2" key="2">
    <citation type="journal article" date="2015" name="Data Brief">
        <title>Shoot transcriptome of the giant reed, Arundo donax.</title>
        <authorList>
            <person name="Barrero R.A."/>
            <person name="Guerrero F.D."/>
            <person name="Moolhuijzen P."/>
            <person name="Goolsby J.A."/>
            <person name="Tidwell J."/>
            <person name="Bellgard S.E."/>
            <person name="Bellgard M.I."/>
        </authorList>
    </citation>
    <scope>NUCLEOTIDE SEQUENCE</scope>
    <source>
        <tissue evidence="2">Shoot tissue taken approximately 20 cm above the soil surface</tissue>
    </source>
</reference>
<dbReference type="AlphaFoldDB" id="A0A0A9GAM3"/>
<accession>A0A0A9GAM3</accession>
<protein>
    <recommendedName>
        <fullName evidence="1">Reverse transcriptase zinc-binding domain-containing protein</fullName>
    </recommendedName>
</protein>
<name>A0A0A9GAM3_ARUDO</name>
<dbReference type="EMBL" id="GBRH01180153">
    <property type="protein sequence ID" value="JAE17743.1"/>
    <property type="molecule type" value="Transcribed_RNA"/>
</dbReference>
<evidence type="ECO:0000313" key="2">
    <source>
        <dbReference type="EMBL" id="JAE17743.1"/>
    </source>
</evidence>
<reference evidence="2" key="1">
    <citation type="submission" date="2014-09" db="EMBL/GenBank/DDBJ databases">
        <authorList>
            <person name="Magalhaes I.L.F."/>
            <person name="Oliveira U."/>
            <person name="Santos F.R."/>
            <person name="Vidigal T.H.D.A."/>
            <person name="Brescovit A.D."/>
            <person name="Santos A.J."/>
        </authorList>
    </citation>
    <scope>NUCLEOTIDE SEQUENCE</scope>
    <source>
        <tissue evidence="2">Shoot tissue taken approximately 20 cm above the soil surface</tissue>
    </source>
</reference>
<feature type="domain" description="Reverse transcriptase zinc-binding" evidence="1">
    <location>
        <begin position="31"/>
        <end position="113"/>
    </location>
</feature>
<dbReference type="Pfam" id="PF13966">
    <property type="entry name" value="zf-RVT"/>
    <property type="match status" value="1"/>
</dbReference>
<organism evidence="2">
    <name type="scientific">Arundo donax</name>
    <name type="common">Giant reed</name>
    <name type="synonym">Donax arundinaceus</name>
    <dbReference type="NCBI Taxonomy" id="35708"/>
    <lineage>
        <taxon>Eukaryota</taxon>
        <taxon>Viridiplantae</taxon>
        <taxon>Streptophyta</taxon>
        <taxon>Embryophyta</taxon>
        <taxon>Tracheophyta</taxon>
        <taxon>Spermatophyta</taxon>
        <taxon>Magnoliopsida</taxon>
        <taxon>Liliopsida</taxon>
        <taxon>Poales</taxon>
        <taxon>Poaceae</taxon>
        <taxon>PACMAD clade</taxon>
        <taxon>Arundinoideae</taxon>
        <taxon>Arundineae</taxon>
        <taxon>Arundo</taxon>
    </lineage>
</organism>
<proteinExistence type="predicted"/>